<keyword evidence="2" id="KW-0732">Signal</keyword>
<evidence type="ECO:0000256" key="1">
    <source>
        <dbReference type="SAM" id="MobiDB-lite"/>
    </source>
</evidence>
<reference evidence="5" key="1">
    <citation type="submission" date="2013-06" db="EMBL/GenBank/DDBJ databases">
        <authorList>
            <person name="Zhao Q."/>
        </authorList>
    </citation>
    <scope>NUCLEOTIDE SEQUENCE</scope>
    <source>
        <strain evidence="5">cv. W1943</strain>
    </source>
</reference>
<protein>
    <recommendedName>
        <fullName evidence="3">Bifunctional inhibitor/plant lipid transfer protein/seed storage helical domain-containing protein</fullName>
    </recommendedName>
</protein>
<accession>A0A0E0NYI7</accession>
<feature type="region of interest" description="Disordered" evidence="1">
    <location>
        <begin position="73"/>
        <end position="93"/>
    </location>
</feature>
<dbReference type="OMA" id="SQCWWAS"/>
<dbReference type="AlphaFoldDB" id="A0A0E0NYI7"/>
<reference evidence="4" key="2">
    <citation type="submission" date="2015-06" db="UniProtKB">
        <authorList>
            <consortium name="EnsemblPlants"/>
        </authorList>
    </citation>
    <scope>IDENTIFICATION</scope>
</reference>
<proteinExistence type="predicted"/>
<dbReference type="EnsemblPlants" id="ORUFI03G27750.1">
    <property type="protein sequence ID" value="ORUFI03G27750.1"/>
    <property type="gene ID" value="ORUFI03G27750"/>
</dbReference>
<dbReference type="Gramene" id="ORUFI03G27750.1">
    <property type="protein sequence ID" value="ORUFI03G27750.1"/>
    <property type="gene ID" value="ORUFI03G27750"/>
</dbReference>
<evidence type="ECO:0000256" key="2">
    <source>
        <dbReference type="SAM" id="SignalP"/>
    </source>
</evidence>
<name>A0A0E0NYI7_ORYRU</name>
<evidence type="ECO:0000259" key="3">
    <source>
        <dbReference type="Pfam" id="PF14368"/>
    </source>
</evidence>
<dbReference type="InterPro" id="IPR016140">
    <property type="entry name" value="Bifunc_inhib/LTP/seed_store"/>
</dbReference>
<evidence type="ECO:0000313" key="4">
    <source>
        <dbReference type="EnsemblPlants" id="ORUFI03G27750.1"/>
    </source>
</evidence>
<evidence type="ECO:0000313" key="5">
    <source>
        <dbReference type="Proteomes" id="UP000008022"/>
    </source>
</evidence>
<feature type="signal peptide" evidence="2">
    <location>
        <begin position="1"/>
        <end position="19"/>
    </location>
</feature>
<organism evidence="4 5">
    <name type="scientific">Oryza rufipogon</name>
    <name type="common">Brownbeard rice</name>
    <name type="synonym">Asian wild rice</name>
    <dbReference type="NCBI Taxonomy" id="4529"/>
    <lineage>
        <taxon>Eukaryota</taxon>
        <taxon>Viridiplantae</taxon>
        <taxon>Streptophyta</taxon>
        <taxon>Embryophyta</taxon>
        <taxon>Tracheophyta</taxon>
        <taxon>Spermatophyta</taxon>
        <taxon>Magnoliopsida</taxon>
        <taxon>Liliopsida</taxon>
        <taxon>Poales</taxon>
        <taxon>Poaceae</taxon>
        <taxon>BOP clade</taxon>
        <taxon>Oryzoideae</taxon>
        <taxon>Oryzeae</taxon>
        <taxon>Oryzinae</taxon>
        <taxon>Oryza</taxon>
    </lineage>
</organism>
<dbReference type="Proteomes" id="UP000008022">
    <property type="component" value="Unassembled WGS sequence"/>
</dbReference>
<keyword evidence="5" id="KW-1185">Reference proteome</keyword>
<sequence length="295" mass="30513">MEILTVMVILLAAASTGSSARMAGAGARAEEAACEPPCGGLVVGAGGAPGKGAPGHSIAAGAKDHLAAVEHQPSPSVTNGVFEPTEGEAPDQDHPCDADSLANDMLSFCINQSFPPPNCCQAVTVTVDLSSCLCMVASRSSLRNSSLSAFTILALYANCGGLRAVRERDAAACYGAGDAPEDPGRVPVTIPASPTTIITRERPPAMEMSVEEHFASFDRFILSVMEWMTVLVGFMKFHWSVQRARKNTANRVVLPGLPPLPALPAPPAPLALLPAAPVLPPPPAVPNLLNGHDDV</sequence>
<feature type="domain" description="Bifunctional inhibitor/plant lipid transfer protein/seed storage helical" evidence="3">
    <location>
        <begin position="94"/>
        <end position="161"/>
    </location>
</feature>
<dbReference type="Pfam" id="PF14368">
    <property type="entry name" value="LTP_2"/>
    <property type="match status" value="1"/>
</dbReference>
<feature type="chain" id="PRO_5002369303" description="Bifunctional inhibitor/plant lipid transfer protein/seed storage helical domain-containing protein" evidence="2">
    <location>
        <begin position="20"/>
        <end position="295"/>
    </location>
</feature>
<dbReference type="HOGENOM" id="CLU_082261_0_0_1"/>